<reference evidence="5 6" key="1">
    <citation type="submission" date="2018-06" db="EMBL/GenBank/DDBJ databases">
        <authorList>
            <consortium name="Pathogen Informatics"/>
            <person name="Doyle S."/>
        </authorList>
    </citation>
    <scope>NUCLEOTIDE SEQUENCE [LARGE SCALE GENOMIC DNA]</scope>
    <source>
        <strain evidence="5 6">NCTC11532</strain>
    </source>
</reference>
<comment type="cofactor">
    <cofactor evidence="1">
        <name>Mg(2+)</name>
        <dbReference type="ChEBI" id="CHEBI:18420"/>
    </cofactor>
</comment>
<dbReference type="AlphaFoldDB" id="A0A378LTU5"/>
<evidence type="ECO:0000256" key="2">
    <source>
        <dbReference type="ARBA" id="ARBA00022801"/>
    </source>
</evidence>
<evidence type="ECO:0000256" key="3">
    <source>
        <dbReference type="ARBA" id="ARBA00022842"/>
    </source>
</evidence>
<evidence type="ECO:0000256" key="1">
    <source>
        <dbReference type="ARBA" id="ARBA00001946"/>
    </source>
</evidence>
<keyword evidence="6" id="KW-1185">Reference proteome</keyword>
<evidence type="ECO:0000313" key="5">
    <source>
        <dbReference type="EMBL" id="STY30856.1"/>
    </source>
</evidence>
<keyword evidence="3" id="KW-0460">Magnesium</keyword>
<dbReference type="Gene3D" id="6.10.250.1120">
    <property type="match status" value="1"/>
</dbReference>
<dbReference type="Gene3D" id="3.90.79.10">
    <property type="entry name" value="Nucleoside Triphosphate Pyrophosphohydrolase"/>
    <property type="match status" value="1"/>
</dbReference>
<evidence type="ECO:0000259" key="4">
    <source>
        <dbReference type="PROSITE" id="PS51462"/>
    </source>
</evidence>
<dbReference type="RefSeq" id="WP_242601885.1">
    <property type="nucleotide sequence ID" value="NZ_CAAAIS010000004.1"/>
</dbReference>
<feature type="domain" description="Nudix hydrolase" evidence="4">
    <location>
        <begin position="69"/>
        <end position="147"/>
    </location>
</feature>
<accession>A0A378LTU5</accession>
<dbReference type="PANTHER" id="PTHR43222">
    <property type="entry name" value="NUDIX HYDROLASE 23"/>
    <property type="match status" value="1"/>
</dbReference>
<dbReference type="PANTHER" id="PTHR43222:SF2">
    <property type="entry name" value="NUDIX HYDROLASE 23, CHLOROPLASTIC"/>
    <property type="match status" value="1"/>
</dbReference>
<dbReference type="InterPro" id="IPR020476">
    <property type="entry name" value="Nudix_hydrolase"/>
</dbReference>
<gene>
    <name evidence="5" type="primary">mutT_3</name>
    <name evidence="5" type="ORF">NCTC11532_02595</name>
</gene>
<dbReference type="SUPFAM" id="SSF55811">
    <property type="entry name" value="Nudix"/>
    <property type="match status" value="1"/>
</dbReference>
<proteinExistence type="predicted"/>
<dbReference type="InterPro" id="IPR000086">
    <property type="entry name" value="NUDIX_hydrolase_dom"/>
</dbReference>
<dbReference type="STRING" id="1122170.GCA_000701265_02462"/>
<dbReference type="GO" id="GO:0016787">
    <property type="term" value="F:hydrolase activity"/>
    <property type="evidence" value="ECO:0007669"/>
    <property type="project" value="UniProtKB-KW"/>
</dbReference>
<dbReference type="Proteomes" id="UP000255297">
    <property type="component" value="Unassembled WGS sequence"/>
</dbReference>
<name>A0A378LTU5_9GAMM</name>
<dbReference type="EMBL" id="UGPB01000001">
    <property type="protein sequence ID" value="STY30856.1"/>
    <property type="molecule type" value="Genomic_DNA"/>
</dbReference>
<dbReference type="PRINTS" id="PR00502">
    <property type="entry name" value="NUDIXFAMILY"/>
</dbReference>
<dbReference type="PROSITE" id="PS51462">
    <property type="entry name" value="NUDIX"/>
    <property type="match status" value="1"/>
</dbReference>
<sequence length="147" mass="16917">MTNNNPTWLKYISEIQAIAQNGLTYSNNDFDKERYLRLREIACEFMANYSNTPISKIQEIFSLETGYATPKIDVRAFILQANKILLVKERSDALWTLPGGWAETNESASESVIREAKEETGFNVRVIRLLALWDKQKHDHPPQASRL</sequence>
<evidence type="ECO:0000313" key="6">
    <source>
        <dbReference type="Proteomes" id="UP000255297"/>
    </source>
</evidence>
<organism evidence="5 6">
    <name type="scientific">Legionella wadsworthii</name>
    <dbReference type="NCBI Taxonomy" id="28088"/>
    <lineage>
        <taxon>Bacteria</taxon>
        <taxon>Pseudomonadati</taxon>
        <taxon>Pseudomonadota</taxon>
        <taxon>Gammaproteobacteria</taxon>
        <taxon>Legionellales</taxon>
        <taxon>Legionellaceae</taxon>
        <taxon>Legionella</taxon>
    </lineage>
</organism>
<dbReference type="InterPro" id="IPR015797">
    <property type="entry name" value="NUDIX_hydrolase-like_dom_sf"/>
</dbReference>
<keyword evidence="2" id="KW-0378">Hydrolase</keyword>
<protein>
    <submittedName>
        <fullName evidence="5">Mutator MutT protein</fullName>
    </submittedName>
</protein>
<dbReference type="InterPro" id="IPR059176">
    <property type="entry name" value="UDP-X_N"/>
</dbReference>
<dbReference type="Pfam" id="PF12535">
    <property type="entry name" value="Nudix_N"/>
    <property type="match status" value="1"/>
</dbReference>
<dbReference type="Pfam" id="PF00293">
    <property type="entry name" value="NUDIX"/>
    <property type="match status" value="1"/>
</dbReference>